<dbReference type="CDD" id="cd03216">
    <property type="entry name" value="ABC_Carb_Monos_I"/>
    <property type="match status" value="1"/>
</dbReference>
<evidence type="ECO:0000256" key="4">
    <source>
        <dbReference type="ARBA" id="ARBA00022597"/>
    </source>
</evidence>
<dbReference type="SUPFAM" id="SSF52540">
    <property type="entry name" value="P-loop containing nucleoside triphosphate hydrolases"/>
    <property type="match status" value="2"/>
</dbReference>
<dbReference type="GO" id="GO:0016887">
    <property type="term" value="F:ATP hydrolysis activity"/>
    <property type="evidence" value="ECO:0007669"/>
    <property type="project" value="InterPro"/>
</dbReference>
<evidence type="ECO:0000256" key="7">
    <source>
        <dbReference type="ARBA" id="ARBA00022840"/>
    </source>
</evidence>
<feature type="domain" description="ABC transporter" evidence="10">
    <location>
        <begin position="5"/>
        <end position="241"/>
    </location>
</feature>
<accession>A0A1B8TNP8</accession>
<keyword evidence="12" id="KW-1185">Reference proteome</keyword>
<gene>
    <name evidence="11" type="ORF">LPB301_17345</name>
</gene>
<reference evidence="12" key="1">
    <citation type="submission" date="2016-02" db="EMBL/GenBank/DDBJ databases">
        <title>Paenibacillus sp. LPB0068, isolated from Crassostrea gigas.</title>
        <authorList>
            <person name="Shin S.-K."/>
            <person name="Yi H."/>
        </authorList>
    </citation>
    <scope>NUCLEOTIDE SEQUENCE [LARGE SCALE GENOMIC DNA]</scope>
    <source>
        <strain evidence="12">KCTC 23969</strain>
    </source>
</reference>
<dbReference type="KEGG" id="prn:BW723_10410"/>
<feature type="domain" description="ABC transporter" evidence="10">
    <location>
        <begin position="258"/>
        <end position="503"/>
    </location>
</feature>
<comment type="caution">
    <text evidence="11">The sequence shown here is derived from an EMBL/GenBank/DDBJ whole genome shotgun (WGS) entry which is preliminary data.</text>
</comment>
<keyword evidence="4" id="KW-0762">Sugar transport</keyword>
<evidence type="ECO:0000256" key="3">
    <source>
        <dbReference type="ARBA" id="ARBA00022475"/>
    </source>
</evidence>
<dbReference type="PANTHER" id="PTHR43790:SF3">
    <property type="entry name" value="D-ALLOSE IMPORT ATP-BINDING PROTEIN ALSA-RELATED"/>
    <property type="match status" value="1"/>
</dbReference>
<dbReference type="SMART" id="SM00382">
    <property type="entry name" value="AAA"/>
    <property type="match status" value="2"/>
</dbReference>
<dbReference type="PANTHER" id="PTHR43790">
    <property type="entry name" value="CARBOHYDRATE TRANSPORT ATP-BINDING PROTEIN MG119-RELATED"/>
    <property type="match status" value="1"/>
</dbReference>
<dbReference type="STRING" id="996801.BW723_10410"/>
<evidence type="ECO:0000256" key="8">
    <source>
        <dbReference type="ARBA" id="ARBA00022967"/>
    </source>
</evidence>
<evidence type="ECO:0000313" key="12">
    <source>
        <dbReference type="Proteomes" id="UP000092612"/>
    </source>
</evidence>
<evidence type="ECO:0000256" key="1">
    <source>
        <dbReference type="ARBA" id="ARBA00004202"/>
    </source>
</evidence>
<keyword evidence="3" id="KW-1003">Cell membrane</keyword>
<dbReference type="AlphaFoldDB" id="A0A1B8TNP8"/>
<evidence type="ECO:0000256" key="2">
    <source>
        <dbReference type="ARBA" id="ARBA00022448"/>
    </source>
</evidence>
<dbReference type="Pfam" id="PF00005">
    <property type="entry name" value="ABC_tran"/>
    <property type="match status" value="2"/>
</dbReference>
<proteinExistence type="predicted"/>
<dbReference type="InterPro" id="IPR003593">
    <property type="entry name" value="AAA+_ATPase"/>
</dbReference>
<keyword evidence="2" id="KW-0813">Transport</keyword>
<evidence type="ECO:0000256" key="9">
    <source>
        <dbReference type="ARBA" id="ARBA00023136"/>
    </source>
</evidence>
<evidence type="ECO:0000256" key="6">
    <source>
        <dbReference type="ARBA" id="ARBA00022741"/>
    </source>
</evidence>
<dbReference type="PROSITE" id="PS00211">
    <property type="entry name" value="ABC_TRANSPORTER_1"/>
    <property type="match status" value="1"/>
</dbReference>
<dbReference type="EMBL" id="LSFL01000044">
    <property type="protein sequence ID" value="OBY61233.1"/>
    <property type="molecule type" value="Genomic_DNA"/>
</dbReference>
<dbReference type="GO" id="GO:0005886">
    <property type="term" value="C:plasma membrane"/>
    <property type="evidence" value="ECO:0007669"/>
    <property type="project" value="UniProtKB-SubCell"/>
</dbReference>
<keyword evidence="7 11" id="KW-0067">ATP-binding</keyword>
<dbReference type="RefSeq" id="WP_068365319.1">
    <property type="nucleotide sequence ID" value="NZ_CP019337.1"/>
</dbReference>
<dbReference type="Gene3D" id="3.40.50.300">
    <property type="entry name" value="P-loop containing nucleotide triphosphate hydrolases"/>
    <property type="match status" value="2"/>
</dbReference>
<keyword evidence="5" id="KW-0677">Repeat</keyword>
<dbReference type="OrthoDB" id="1115710at2"/>
<dbReference type="FunFam" id="3.40.50.300:FF:000127">
    <property type="entry name" value="Ribose import ATP-binding protein RbsA"/>
    <property type="match status" value="1"/>
</dbReference>
<keyword evidence="8" id="KW-1278">Translocase</keyword>
<sequence>MSALLEVKNINKKFSGVTALNKINLQLFKGKVTALIGENGAGKSTLLKIMSGIYTDFEGDILFKEKPVKFSKPKDAQDIGISIIHQELNLIPYLTVTQNIFLGREMVNKLGFLEASKMHQKTKELLENLKLNAAPEALISSLKVGQQQIVEIAKALLIESEVVFMDEPTSAIGENEVETLFEIINQLKSEGKAIVYISHKLDELDVIADNFIVLRDGNLAGKGEMNSISRDQLINMMAGREVKVKKKEARPISKDVLLEITNLKLNNPNNPGRPLFQNINLKLYKGEILGIYGLMGSGRTELCESIFGLNHKLLEGTIALEGKYTQFKSPIQAINSGIALVPEDRKSDGIVPGLSVSKNLSLTVLDKIIKYGILNKSLQTKLYDKHKEALKIKVNSEAQLIKNLSGGNQQKVILGKWIERNPKVLILDEPTRGIDINAKNEIYELVAKLADSGISILVISSEIPEILAIADRVLVMADGEISAEFTSQEATENSIMNACIPENVNL</sequence>
<protein>
    <submittedName>
        <fullName evidence="11">D-ribose transporter ATP-binding protein</fullName>
    </submittedName>
</protein>
<keyword evidence="6" id="KW-0547">Nucleotide-binding</keyword>
<comment type="subcellular location">
    <subcellularLocation>
        <location evidence="1">Cell membrane</location>
        <topology evidence="1">Peripheral membrane protein</topology>
    </subcellularLocation>
</comment>
<dbReference type="InterPro" id="IPR027417">
    <property type="entry name" value="P-loop_NTPase"/>
</dbReference>
<evidence type="ECO:0000313" key="11">
    <source>
        <dbReference type="EMBL" id="OBY61233.1"/>
    </source>
</evidence>
<dbReference type="InterPro" id="IPR050107">
    <property type="entry name" value="ABC_carbohydrate_import_ATPase"/>
</dbReference>
<name>A0A1B8TNP8_9FLAO</name>
<dbReference type="PROSITE" id="PS50893">
    <property type="entry name" value="ABC_TRANSPORTER_2"/>
    <property type="match status" value="2"/>
</dbReference>
<evidence type="ECO:0000256" key="5">
    <source>
        <dbReference type="ARBA" id="ARBA00022737"/>
    </source>
</evidence>
<evidence type="ECO:0000259" key="10">
    <source>
        <dbReference type="PROSITE" id="PS50893"/>
    </source>
</evidence>
<dbReference type="Proteomes" id="UP000092612">
    <property type="component" value="Unassembled WGS sequence"/>
</dbReference>
<dbReference type="InterPro" id="IPR003439">
    <property type="entry name" value="ABC_transporter-like_ATP-bd"/>
</dbReference>
<keyword evidence="9" id="KW-0472">Membrane</keyword>
<dbReference type="GO" id="GO:0005524">
    <property type="term" value="F:ATP binding"/>
    <property type="evidence" value="ECO:0007669"/>
    <property type="project" value="UniProtKB-KW"/>
</dbReference>
<dbReference type="CDD" id="cd03215">
    <property type="entry name" value="ABC_Carb_Monos_II"/>
    <property type="match status" value="1"/>
</dbReference>
<organism evidence="11 12">
    <name type="scientific">Polaribacter reichenbachii</name>
    <dbReference type="NCBI Taxonomy" id="996801"/>
    <lineage>
        <taxon>Bacteria</taxon>
        <taxon>Pseudomonadati</taxon>
        <taxon>Bacteroidota</taxon>
        <taxon>Flavobacteriia</taxon>
        <taxon>Flavobacteriales</taxon>
        <taxon>Flavobacteriaceae</taxon>
    </lineage>
</organism>
<dbReference type="InterPro" id="IPR017871">
    <property type="entry name" value="ABC_transporter-like_CS"/>
</dbReference>